<keyword evidence="4 5" id="KW-0472">Membrane</keyword>
<dbReference type="GO" id="GO:0004364">
    <property type="term" value="F:glutathione transferase activity"/>
    <property type="evidence" value="ECO:0007669"/>
    <property type="project" value="TreeGrafter"/>
</dbReference>
<evidence type="ECO:0000256" key="5">
    <source>
        <dbReference type="SAM" id="Phobius"/>
    </source>
</evidence>
<dbReference type="InterPro" id="IPR023352">
    <property type="entry name" value="MAPEG-like_dom_sf"/>
</dbReference>
<protein>
    <submittedName>
        <fullName evidence="6">Putative microsomal glutathione s-transferase</fullName>
    </submittedName>
</protein>
<dbReference type="InterPro" id="IPR001129">
    <property type="entry name" value="Membr-assoc_MAPEG"/>
</dbReference>
<dbReference type="GO" id="GO:0005635">
    <property type="term" value="C:nuclear envelope"/>
    <property type="evidence" value="ECO:0007669"/>
    <property type="project" value="TreeGrafter"/>
</dbReference>
<dbReference type="EMBL" id="GBIH01001602">
    <property type="protein sequence ID" value="JAC93108.1"/>
    <property type="molecule type" value="mRNA"/>
</dbReference>
<dbReference type="GO" id="GO:0016020">
    <property type="term" value="C:membrane"/>
    <property type="evidence" value="ECO:0007669"/>
    <property type="project" value="UniProtKB-SubCell"/>
</dbReference>
<evidence type="ECO:0000256" key="1">
    <source>
        <dbReference type="ARBA" id="ARBA00004141"/>
    </source>
</evidence>
<sequence length="174" mass="19466">SIMSTLSLVVPKEYGYVVLVGVGPTLVNMWLSIRVGKARRLYDVKYPAMYSDTNIVFNCIQRSHQNFLEYYPTVPDGPVYSVASSIPRLAAASGVVFQAGRYRLWPLDYSDWGTQPSACVEVFQYLGLLTLLGLTVRLGSPHAGAWFIRGMRTPKLALGPPGTEKRKQIDWRHV</sequence>
<evidence type="ECO:0000256" key="4">
    <source>
        <dbReference type="ARBA" id="ARBA00023136"/>
    </source>
</evidence>
<dbReference type="GO" id="GO:0004602">
    <property type="term" value="F:glutathione peroxidase activity"/>
    <property type="evidence" value="ECO:0007669"/>
    <property type="project" value="TreeGrafter"/>
</dbReference>
<dbReference type="InterPro" id="IPR050997">
    <property type="entry name" value="MAPEG"/>
</dbReference>
<dbReference type="SUPFAM" id="SSF161084">
    <property type="entry name" value="MAPEG domain-like"/>
    <property type="match status" value="1"/>
</dbReference>
<comment type="subcellular location">
    <subcellularLocation>
        <location evidence="1">Membrane</location>
        <topology evidence="1">Multi-pass membrane protein</topology>
    </subcellularLocation>
</comment>
<dbReference type="PANTHER" id="PTHR10250:SF26">
    <property type="entry name" value="GLUTATHIONE S-TRANSFERASE 3, MITOCHONDRIAL"/>
    <property type="match status" value="1"/>
</dbReference>
<dbReference type="AlphaFoldDB" id="A0A090XEM1"/>
<feature type="non-terminal residue" evidence="6">
    <location>
        <position position="1"/>
    </location>
</feature>
<dbReference type="Pfam" id="PF01124">
    <property type="entry name" value="MAPEG"/>
    <property type="match status" value="1"/>
</dbReference>
<name>A0A090XEM1_IXORI</name>
<evidence type="ECO:0000256" key="3">
    <source>
        <dbReference type="ARBA" id="ARBA00022989"/>
    </source>
</evidence>
<proteinExistence type="evidence at transcript level"/>
<evidence type="ECO:0000256" key="2">
    <source>
        <dbReference type="ARBA" id="ARBA00022692"/>
    </source>
</evidence>
<keyword evidence="3 5" id="KW-1133">Transmembrane helix</keyword>
<dbReference type="PANTHER" id="PTHR10250">
    <property type="entry name" value="MICROSOMAL GLUTATHIONE S-TRANSFERASE"/>
    <property type="match status" value="1"/>
</dbReference>
<keyword evidence="6" id="KW-0808">Transferase</keyword>
<accession>A0A090XEM1</accession>
<evidence type="ECO:0000313" key="6">
    <source>
        <dbReference type="EMBL" id="JAC93108.1"/>
    </source>
</evidence>
<feature type="transmembrane region" description="Helical" evidence="5">
    <location>
        <begin position="14"/>
        <end position="33"/>
    </location>
</feature>
<dbReference type="GO" id="GO:0005783">
    <property type="term" value="C:endoplasmic reticulum"/>
    <property type="evidence" value="ECO:0007669"/>
    <property type="project" value="TreeGrafter"/>
</dbReference>
<dbReference type="Gene3D" id="1.20.120.550">
    <property type="entry name" value="Membrane associated eicosanoid/glutathione metabolism-like domain"/>
    <property type="match status" value="1"/>
</dbReference>
<dbReference type="GO" id="GO:0006691">
    <property type="term" value="P:leukotriene metabolic process"/>
    <property type="evidence" value="ECO:0007669"/>
    <property type="project" value="UniProtKB-ARBA"/>
</dbReference>
<reference evidence="6" key="1">
    <citation type="journal article" date="2015" name="PLoS Negl. Trop. Dis.">
        <title>Deep Sequencing Analysis of the Ixodes ricinus Haemocytome.</title>
        <authorList>
            <person name="Kotsyfakis M."/>
            <person name="Kopacek P."/>
            <person name="Franta Z."/>
            <person name="Pedra J.H."/>
            <person name="Ribeiro J.M."/>
        </authorList>
    </citation>
    <scope>NUCLEOTIDE SEQUENCE</scope>
</reference>
<keyword evidence="2 5" id="KW-0812">Transmembrane</keyword>
<organism evidence="6">
    <name type="scientific">Ixodes ricinus</name>
    <name type="common">Common tick</name>
    <name type="synonym">Acarus ricinus</name>
    <dbReference type="NCBI Taxonomy" id="34613"/>
    <lineage>
        <taxon>Eukaryota</taxon>
        <taxon>Metazoa</taxon>
        <taxon>Ecdysozoa</taxon>
        <taxon>Arthropoda</taxon>
        <taxon>Chelicerata</taxon>
        <taxon>Arachnida</taxon>
        <taxon>Acari</taxon>
        <taxon>Parasitiformes</taxon>
        <taxon>Ixodida</taxon>
        <taxon>Ixodoidea</taxon>
        <taxon>Ixodidae</taxon>
        <taxon>Ixodinae</taxon>
        <taxon>Ixodes</taxon>
    </lineage>
</organism>